<dbReference type="Proteomes" id="UP000178379">
    <property type="component" value="Unassembled WGS sequence"/>
</dbReference>
<dbReference type="InterPro" id="IPR009915">
    <property type="entry name" value="NnrU_dom"/>
</dbReference>
<sequence length="190" mass="20805">MTILLLGLAMFIVVHSVRIVVDGWRTAMIARLGPWPWKAIYSLISVAGFALIVWGYGETRGAAELWQGPAWLRPVSSLLMLVSFILLVAAYIPRNRIQTIVGHPMTAGVKVWALAHLLTNTRPGDLALFGVVLVWAVLVFRAARRRDRASGRREDSGSWTMAAIAIAAGATAWAVFARFLHPILIDVPVA</sequence>
<evidence type="ECO:0000256" key="5">
    <source>
        <dbReference type="SAM" id="Phobius"/>
    </source>
</evidence>
<keyword evidence="3 5" id="KW-1133">Transmembrane helix</keyword>
<name>A0A1F6T764_9PROT</name>
<dbReference type="EMBL" id="MFSQ01000045">
    <property type="protein sequence ID" value="OGI40972.1"/>
    <property type="molecule type" value="Genomic_DNA"/>
</dbReference>
<organism evidence="7 8">
    <name type="scientific">Candidatus Muproteobacteria bacterium RBG_16_62_13</name>
    <dbReference type="NCBI Taxonomy" id="1817756"/>
    <lineage>
        <taxon>Bacteria</taxon>
        <taxon>Pseudomonadati</taxon>
        <taxon>Pseudomonadota</taxon>
        <taxon>Candidatus Muproteobacteria</taxon>
    </lineage>
</organism>
<dbReference type="AlphaFoldDB" id="A0A1F6T764"/>
<feature type="transmembrane region" description="Helical" evidence="5">
    <location>
        <begin position="156"/>
        <end position="176"/>
    </location>
</feature>
<protein>
    <recommendedName>
        <fullName evidence="6">NnrU domain-containing protein</fullName>
    </recommendedName>
</protein>
<feature type="transmembrane region" description="Helical" evidence="5">
    <location>
        <begin position="70"/>
        <end position="92"/>
    </location>
</feature>
<keyword evidence="4 5" id="KW-0472">Membrane</keyword>
<gene>
    <name evidence="7" type="ORF">A2140_02440</name>
</gene>
<dbReference type="GO" id="GO:0016020">
    <property type="term" value="C:membrane"/>
    <property type="evidence" value="ECO:0007669"/>
    <property type="project" value="UniProtKB-SubCell"/>
</dbReference>
<proteinExistence type="predicted"/>
<feature type="transmembrane region" description="Helical" evidence="5">
    <location>
        <begin position="40"/>
        <end position="58"/>
    </location>
</feature>
<evidence type="ECO:0000256" key="2">
    <source>
        <dbReference type="ARBA" id="ARBA00022692"/>
    </source>
</evidence>
<reference evidence="7 8" key="1">
    <citation type="journal article" date="2016" name="Nat. Commun.">
        <title>Thousands of microbial genomes shed light on interconnected biogeochemical processes in an aquifer system.</title>
        <authorList>
            <person name="Anantharaman K."/>
            <person name="Brown C.T."/>
            <person name="Hug L.A."/>
            <person name="Sharon I."/>
            <person name="Castelle C.J."/>
            <person name="Probst A.J."/>
            <person name="Thomas B.C."/>
            <person name="Singh A."/>
            <person name="Wilkins M.J."/>
            <person name="Karaoz U."/>
            <person name="Brodie E.L."/>
            <person name="Williams K.H."/>
            <person name="Hubbard S.S."/>
            <person name="Banfield J.F."/>
        </authorList>
    </citation>
    <scope>NUCLEOTIDE SEQUENCE [LARGE SCALE GENOMIC DNA]</scope>
</reference>
<evidence type="ECO:0000259" key="6">
    <source>
        <dbReference type="Pfam" id="PF07298"/>
    </source>
</evidence>
<evidence type="ECO:0000313" key="7">
    <source>
        <dbReference type="EMBL" id="OGI40972.1"/>
    </source>
</evidence>
<feature type="domain" description="NnrU" evidence="6">
    <location>
        <begin position="3"/>
        <end position="188"/>
    </location>
</feature>
<keyword evidence="2 5" id="KW-0812">Transmembrane</keyword>
<evidence type="ECO:0000256" key="4">
    <source>
        <dbReference type="ARBA" id="ARBA00023136"/>
    </source>
</evidence>
<dbReference type="Pfam" id="PF07298">
    <property type="entry name" value="NnrU"/>
    <property type="match status" value="1"/>
</dbReference>
<evidence type="ECO:0000313" key="8">
    <source>
        <dbReference type="Proteomes" id="UP000178379"/>
    </source>
</evidence>
<accession>A0A1F6T764</accession>
<comment type="caution">
    <text evidence="7">The sequence shown here is derived from an EMBL/GenBank/DDBJ whole genome shotgun (WGS) entry which is preliminary data.</text>
</comment>
<evidence type="ECO:0000256" key="3">
    <source>
        <dbReference type="ARBA" id="ARBA00022989"/>
    </source>
</evidence>
<evidence type="ECO:0000256" key="1">
    <source>
        <dbReference type="ARBA" id="ARBA00004141"/>
    </source>
</evidence>
<comment type="subcellular location">
    <subcellularLocation>
        <location evidence="1">Membrane</location>
        <topology evidence="1">Multi-pass membrane protein</topology>
    </subcellularLocation>
</comment>
<feature type="transmembrane region" description="Helical" evidence="5">
    <location>
        <begin position="126"/>
        <end position="144"/>
    </location>
</feature>